<proteinExistence type="predicted"/>
<evidence type="ECO:0000313" key="3">
    <source>
        <dbReference type="Proteomes" id="UP000547510"/>
    </source>
</evidence>
<dbReference type="InterPro" id="IPR007278">
    <property type="entry name" value="DUF397"/>
</dbReference>
<organism evidence="2 3">
    <name type="scientific">Saccharothrix tamanrassetensis</name>
    <dbReference type="NCBI Taxonomy" id="1051531"/>
    <lineage>
        <taxon>Bacteria</taxon>
        <taxon>Bacillati</taxon>
        <taxon>Actinomycetota</taxon>
        <taxon>Actinomycetes</taxon>
        <taxon>Pseudonocardiales</taxon>
        <taxon>Pseudonocardiaceae</taxon>
        <taxon>Saccharothrix</taxon>
    </lineage>
</organism>
<reference evidence="2 3" key="1">
    <citation type="submission" date="2020-08" db="EMBL/GenBank/DDBJ databases">
        <title>Genomic Encyclopedia of Type Strains, Phase III (KMG-III): the genomes of soil and plant-associated and newly described type strains.</title>
        <authorList>
            <person name="Whitman W."/>
        </authorList>
    </citation>
    <scope>NUCLEOTIDE SEQUENCE [LARGE SCALE GENOMIC DNA]</scope>
    <source>
        <strain evidence="2 3">CECT 8640</strain>
    </source>
</reference>
<comment type="caution">
    <text evidence="2">The sequence shown here is derived from an EMBL/GenBank/DDBJ whole genome shotgun (WGS) entry which is preliminary data.</text>
</comment>
<keyword evidence="3" id="KW-1185">Reference proteome</keyword>
<sequence>MQDTGWFKSSYSGAGNDQCVEVRLIAGRGAGIRDSKQPQGDSLQVNPRAWAAFLGLVHRPPTR</sequence>
<dbReference type="Pfam" id="PF04149">
    <property type="entry name" value="DUF397"/>
    <property type="match status" value="1"/>
</dbReference>
<evidence type="ECO:0000259" key="1">
    <source>
        <dbReference type="Pfam" id="PF04149"/>
    </source>
</evidence>
<accession>A0A841CVD2</accession>
<dbReference type="RefSeq" id="WP_184697558.1">
    <property type="nucleotide sequence ID" value="NZ_JACHJN010000013.1"/>
</dbReference>
<dbReference type="Proteomes" id="UP000547510">
    <property type="component" value="Unassembled WGS sequence"/>
</dbReference>
<name>A0A841CVD2_9PSEU</name>
<dbReference type="AlphaFoldDB" id="A0A841CVD2"/>
<feature type="domain" description="DUF397" evidence="1">
    <location>
        <begin position="5"/>
        <end position="57"/>
    </location>
</feature>
<protein>
    <recommendedName>
        <fullName evidence="1">DUF397 domain-containing protein</fullName>
    </recommendedName>
</protein>
<gene>
    <name evidence="2" type="ORF">FHS29_006599</name>
</gene>
<evidence type="ECO:0000313" key="2">
    <source>
        <dbReference type="EMBL" id="MBB5959977.1"/>
    </source>
</evidence>
<dbReference type="EMBL" id="JACHJN010000013">
    <property type="protein sequence ID" value="MBB5959977.1"/>
    <property type="molecule type" value="Genomic_DNA"/>
</dbReference>